<proteinExistence type="predicted"/>
<gene>
    <name evidence="1" type="ORF">TanjilG_03219</name>
</gene>
<dbReference type="Proteomes" id="UP000188354">
    <property type="component" value="Chromosome LG07"/>
</dbReference>
<name>A0A4P1RDF0_LUPAN</name>
<evidence type="ECO:0000313" key="2">
    <source>
        <dbReference type="Proteomes" id="UP000188354"/>
    </source>
</evidence>
<dbReference type="AlphaFoldDB" id="A0A4P1RDF0"/>
<accession>A0A4P1RDF0</accession>
<dbReference type="EMBL" id="CM007367">
    <property type="protein sequence ID" value="OIW08543.1"/>
    <property type="molecule type" value="Genomic_DNA"/>
</dbReference>
<sequence length="69" mass="7695">MTESSSQIIVPGDEHMTKPRSYVTVLGNKQLTEPGNYMIVPDMEQMTEIAGNVTPMNEQIVLQDLEPCN</sequence>
<organism evidence="1 2">
    <name type="scientific">Lupinus angustifolius</name>
    <name type="common">Narrow-leaved blue lupine</name>
    <dbReference type="NCBI Taxonomy" id="3871"/>
    <lineage>
        <taxon>Eukaryota</taxon>
        <taxon>Viridiplantae</taxon>
        <taxon>Streptophyta</taxon>
        <taxon>Embryophyta</taxon>
        <taxon>Tracheophyta</taxon>
        <taxon>Spermatophyta</taxon>
        <taxon>Magnoliopsida</taxon>
        <taxon>eudicotyledons</taxon>
        <taxon>Gunneridae</taxon>
        <taxon>Pentapetalae</taxon>
        <taxon>rosids</taxon>
        <taxon>fabids</taxon>
        <taxon>Fabales</taxon>
        <taxon>Fabaceae</taxon>
        <taxon>Papilionoideae</taxon>
        <taxon>50 kb inversion clade</taxon>
        <taxon>genistoids sensu lato</taxon>
        <taxon>core genistoids</taxon>
        <taxon>Genisteae</taxon>
        <taxon>Lupinus</taxon>
    </lineage>
</organism>
<protein>
    <submittedName>
        <fullName evidence="1">Uncharacterized protein</fullName>
    </submittedName>
</protein>
<reference evidence="1 2" key="1">
    <citation type="journal article" date="2017" name="Plant Biotechnol. J.">
        <title>A comprehensive draft genome sequence for lupin (Lupinus angustifolius), an emerging health food: insights into plant-microbe interactions and legume evolution.</title>
        <authorList>
            <person name="Hane J.K."/>
            <person name="Ming Y."/>
            <person name="Kamphuis L.G."/>
            <person name="Nelson M.N."/>
            <person name="Garg G."/>
            <person name="Atkins C.A."/>
            <person name="Bayer P.E."/>
            <person name="Bravo A."/>
            <person name="Bringans S."/>
            <person name="Cannon S."/>
            <person name="Edwards D."/>
            <person name="Foley R."/>
            <person name="Gao L.L."/>
            <person name="Harrison M.J."/>
            <person name="Huang W."/>
            <person name="Hurgobin B."/>
            <person name="Li S."/>
            <person name="Liu C.W."/>
            <person name="McGrath A."/>
            <person name="Morahan G."/>
            <person name="Murray J."/>
            <person name="Weller J."/>
            <person name="Jian J."/>
            <person name="Singh K.B."/>
        </authorList>
    </citation>
    <scope>NUCLEOTIDE SEQUENCE [LARGE SCALE GENOMIC DNA]</scope>
    <source>
        <strain evidence="2">cv. Tanjil</strain>
        <tissue evidence="1">Whole plant</tissue>
    </source>
</reference>
<evidence type="ECO:0000313" key="1">
    <source>
        <dbReference type="EMBL" id="OIW08543.1"/>
    </source>
</evidence>
<keyword evidence="2" id="KW-1185">Reference proteome</keyword>
<dbReference type="Gramene" id="OIW08543">
    <property type="protein sequence ID" value="OIW08543"/>
    <property type="gene ID" value="TanjilG_03219"/>
</dbReference>